<reference evidence="4" key="2">
    <citation type="submission" date="2020-09" db="EMBL/GenBank/DDBJ databases">
        <authorList>
            <person name="Sun Q."/>
            <person name="Zhou Y."/>
        </authorList>
    </citation>
    <scope>NUCLEOTIDE SEQUENCE</scope>
    <source>
        <strain evidence="4">CGMCC 1.8984</strain>
    </source>
</reference>
<evidence type="ECO:0000313" key="5">
    <source>
        <dbReference type="Proteomes" id="UP000636956"/>
    </source>
</evidence>
<sequence length="246" mass="25887">MNNASVALVTGGAGGLGQAIGNRLAARGKSVVLIDIDRENVEAAAESLRAKGGAVHGAVADVTDTDEVSRVVSESESRFGHIEILVNNAGFPRDAPLVKMTDQDFRSVVDVCLFGAFVCSRAVVPQMIERKYGRIVNIASRAYLGNPGQANYSAAKAGIVGMTKSLAKELGKHSITVNAVAPGIIDTPAVKNHPRYDLLVELAQKENSIRRLGKPEDVAAAVDFLSSEDSSFITGDVLHVSGGRYS</sequence>
<comment type="similarity">
    <text evidence="1">Belongs to the short-chain dehydrogenases/reductases (SDR) family.</text>
</comment>
<dbReference type="AlphaFoldDB" id="A0A917PTF3"/>
<dbReference type="GO" id="GO:0016491">
    <property type="term" value="F:oxidoreductase activity"/>
    <property type="evidence" value="ECO:0007669"/>
    <property type="project" value="UniProtKB-KW"/>
</dbReference>
<keyword evidence="2" id="KW-0560">Oxidoreductase</keyword>
<accession>A0A917PTF3</accession>
<name>A0A917PTF3_9MICO</name>
<dbReference type="EMBL" id="BMMD01000023">
    <property type="protein sequence ID" value="GGJ91033.1"/>
    <property type="molecule type" value="Genomic_DNA"/>
</dbReference>
<reference evidence="4" key="1">
    <citation type="journal article" date="2014" name="Int. J. Syst. Evol. Microbiol.">
        <title>Complete genome sequence of Corynebacterium casei LMG S-19264T (=DSM 44701T), isolated from a smear-ripened cheese.</title>
        <authorList>
            <consortium name="US DOE Joint Genome Institute (JGI-PGF)"/>
            <person name="Walter F."/>
            <person name="Albersmeier A."/>
            <person name="Kalinowski J."/>
            <person name="Ruckert C."/>
        </authorList>
    </citation>
    <scope>NUCLEOTIDE SEQUENCE</scope>
    <source>
        <strain evidence="4">CGMCC 1.8984</strain>
    </source>
</reference>
<comment type="caution">
    <text evidence="4">The sequence shown here is derived from an EMBL/GenBank/DDBJ whole genome shotgun (WGS) entry which is preliminary data.</text>
</comment>
<evidence type="ECO:0000256" key="2">
    <source>
        <dbReference type="ARBA" id="ARBA00023002"/>
    </source>
</evidence>
<gene>
    <name evidence="4" type="primary">fabG</name>
    <name evidence="4" type="ORF">GCM10011372_31850</name>
</gene>
<feature type="domain" description="Ketoreductase" evidence="3">
    <location>
        <begin position="5"/>
        <end position="187"/>
    </location>
</feature>
<dbReference type="InterPro" id="IPR020904">
    <property type="entry name" value="Sc_DH/Rdtase_CS"/>
</dbReference>
<dbReference type="InterPro" id="IPR057326">
    <property type="entry name" value="KR_dom"/>
</dbReference>
<dbReference type="PROSITE" id="PS00061">
    <property type="entry name" value="ADH_SHORT"/>
    <property type="match status" value="1"/>
</dbReference>
<dbReference type="RefSeq" id="WP_188744393.1">
    <property type="nucleotide sequence ID" value="NZ_BMMD01000023.1"/>
</dbReference>
<dbReference type="PRINTS" id="PR00080">
    <property type="entry name" value="SDRFAMILY"/>
</dbReference>
<keyword evidence="5" id="KW-1185">Reference proteome</keyword>
<dbReference type="PANTHER" id="PTHR42879:SF2">
    <property type="entry name" value="3-OXOACYL-[ACYL-CARRIER-PROTEIN] REDUCTASE FABG"/>
    <property type="match status" value="1"/>
</dbReference>
<evidence type="ECO:0000259" key="3">
    <source>
        <dbReference type="SMART" id="SM00822"/>
    </source>
</evidence>
<evidence type="ECO:0000256" key="1">
    <source>
        <dbReference type="ARBA" id="ARBA00006484"/>
    </source>
</evidence>
<evidence type="ECO:0000313" key="4">
    <source>
        <dbReference type="EMBL" id="GGJ91033.1"/>
    </source>
</evidence>
<dbReference type="NCBIfam" id="NF009466">
    <property type="entry name" value="PRK12826.1-2"/>
    <property type="match status" value="1"/>
</dbReference>
<dbReference type="FunFam" id="3.40.50.720:FF:000173">
    <property type="entry name" value="3-oxoacyl-[acyl-carrier protein] reductase"/>
    <property type="match status" value="1"/>
</dbReference>
<proteinExistence type="inferred from homology"/>
<dbReference type="Pfam" id="PF13561">
    <property type="entry name" value="adh_short_C2"/>
    <property type="match status" value="1"/>
</dbReference>
<organism evidence="4 5">
    <name type="scientific">Agromyces bauzanensis</name>
    <dbReference type="NCBI Taxonomy" id="1308924"/>
    <lineage>
        <taxon>Bacteria</taxon>
        <taxon>Bacillati</taxon>
        <taxon>Actinomycetota</taxon>
        <taxon>Actinomycetes</taxon>
        <taxon>Micrococcales</taxon>
        <taxon>Microbacteriaceae</taxon>
        <taxon>Agromyces</taxon>
    </lineage>
</organism>
<dbReference type="PANTHER" id="PTHR42879">
    <property type="entry name" value="3-OXOACYL-(ACYL-CARRIER-PROTEIN) REDUCTASE"/>
    <property type="match status" value="1"/>
</dbReference>
<dbReference type="Gene3D" id="3.40.50.720">
    <property type="entry name" value="NAD(P)-binding Rossmann-like Domain"/>
    <property type="match status" value="1"/>
</dbReference>
<dbReference type="SMART" id="SM00822">
    <property type="entry name" value="PKS_KR"/>
    <property type="match status" value="1"/>
</dbReference>
<dbReference type="Proteomes" id="UP000636956">
    <property type="component" value="Unassembled WGS sequence"/>
</dbReference>
<dbReference type="InterPro" id="IPR036291">
    <property type="entry name" value="NAD(P)-bd_dom_sf"/>
</dbReference>
<dbReference type="SUPFAM" id="SSF51735">
    <property type="entry name" value="NAD(P)-binding Rossmann-fold domains"/>
    <property type="match status" value="1"/>
</dbReference>
<protein>
    <submittedName>
        <fullName evidence="4">3-ketoacyl-ACP reductase</fullName>
    </submittedName>
</protein>
<dbReference type="GO" id="GO:0032787">
    <property type="term" value="P:monocarboxylic acid metabolic process"/>
    <property type="evidence" value="ECO:0007669"/>
    <property type="project" value="UniProtKB-ARBA"/>
</dbReference>
<dbReference type="PRINTS" id="PR00081">
    <property type="entry name" value="GDHRDH"/>
</dbReference>
<dbReference type="InterPro" id="IPR002347">
    <property type="entry name" value="SDR_fam"/>
</dbReference>
<dbReference type="InterPro" id="IPR050259">
    <property type="entry name" value="SDR"/>
</dbReference>